<evidence type="ECO:0000313" key="1">
    <source>
        <dbReference type="EMBL" id="HAU1881420.1"/>
    </source>
</evidence>
<sequence length="47" mass="5570">MDEICNVVDMKGDFYYACVKAHRYNDCSFFLAAWLLYAEFSLTFFNP</sequence>
<comment type="caution">
    <text evidence="1">The sequence shown here is derived from an EMBL/GenBank/DDBJ whole genome shotgun (WGS) entry which is preliminary data.</text>
</comment>
<organism evidence="1 3">
    <name type="scientific">Legionella pneumophila</name>
    <dbReference type="NCBI Taxonomy" id="446"/>
    <lineage>
        <taxon>Bacteria</taxon>
        <taxon>Pseudomonadati</taxon>
        <taxon>Pseudomonadota</taxon>
        <taxon>Gammaproteobacteria</taxon>
        <taxon>Legionellales</taxon>
        <taxon>Legionellaceae</taxon>
        <taxon>Legionella</taxon>
    </lineage>
</organism>
<protein>
    <submittedName>
        <fullName evidence="1">Uncharacterized protein</fullName>
    </submittedName>
</protein>
<gene>
    <name evidence="1" type="ORF">JBJ86_14355</name>
    <name evidence="2" type="ORF">JBK99_10860</name>
</gene>
<proteinExistence type="predicted"/>
<evidence type="ECO:0000313" key="3">
    <source>
        <dbReference type="Proteomes" id="UP000866496"/>
    </source>
</evidence>
<reference evidence="1" key="2">
    <citation type="submission" date="2019-10" db="EMBL/GenBank/DDBJ databases">
        <authorList>
            <consortium name="NCBI Pathogen Detection Project"/>
        </authorList>
    </citation>
    <scope>NUCLEOTIDE SEQUENCE</scope>
    <source>
        <strain evidence="1">AZ00058701</strain>
        <strain evidence="2">CL18-200174</strain>
    </source>
</reference>
<dbReference type="AlphaFoldDB" id="A0A2S6ELJ6"/>
<dbReference type="EMBL" id="DACWOD010000008">
    <property type="protein sequence ID" value="HAU2396824.1"/>
    <property type="molecule type" value="Genomic_DNA"/>
</dbReference>
<accession>A0A2S6ELJ6</accession>
<reference evidence="1" key="1">
    <citation type="journal article" date="2018" name="Genome Biol.">
        <title>SKESA: strategic k-mer extension for scrupulous assemblies.</title>
        <authorList>
            <person name="Souvorov A."/>
            <person name="Agarwala R."/>
            <person name="Lipman D.J."/>
        </authorList>
    </citation>
    <scope>NUCLEOTIDE SEQUENCE</scope>
    <source>
        <strain evidence="1">AZ00058701</strain>
        <strain evidence="2">CL18-200174</strain>
    </source>
</reference>
<dbReference type="Proteomes" id="UP000863577">
    <property type="component" value="Unassembled WGS sequence"/>
</dbReference>
<evidence type="ECO:0000313" key="2">
    <source>
        <dbReference type="EMBL" id="HAU2396824.1"/>
    </source>
</evidence>
<dbReference type="EMBL" id="DACWHX010000022">
    <property type="protein sequence ID" value="HAU1881420.1"/>
    <property type="molecule type" value="Genomic_DNA"/>
</dbReference>
<dbReference type="Proteomes" id="UP000866496">
    <property type="component" value="Unassembled WGS sequence"/>
</dbReference>
<name>A0A2S6ELJ6_LEGPN</name>